<evidence type="ECO:0000256" key="6">
    <source>
        <dbReference type="ARBA" id="ARBA00023015"/>
    </source>
</evidence>
<feature type="compositionally biased region" description="Low complexity" evidence="11">
    <location>
        <begin position="416"/>
        <end position="431"/>
    </location>
</feature>
<evidence type="ECO:0000256" key="2">
    <source>
        <dbReference type="ARBA" id="ARBA00007306"/>
    </source>
</evidence>
<comment type="function">
    <text evidence="10">Required for replication-independent chromatin assembly and for the periodic repression of histone gene transcription during the cell cycle.</text>
</comment>
<dbReference type="InterPro" id="IPR011494">
    <property type="entry name" value="HIRA-like_C"/>
</dbReference>
<dbReference type="GO" id="GO:0031491">
    <property type="term" value="F:nucleosome binding"/>
    <property type="evidence" value="ECO:0007669"/>
    <property type="project" value="TreeGrafter"/>
</dbReference>
<keyword evidence="10" id="KW-0678">Repressor</keyword>
<dbReference type="SUPFAM" id="SSF50978">
    <property type="entry name" value="WD40 repeat-like"/>
    <property type="match status" value="2"/>
</dbReference>
<dbReference type="InterPro" id="IPR036322">
    <property type="entry name" value="WD40_repeat_dom_sf"/>
</dbReference>
<evidence type="ECO:0000256" key="11">
    <source>
        <dbReference type="SAM" id="MobiDB-lite"/>
    </source>
</evidence>
<evidence type="ECO:0000256" key="3">
    <source>
        <dbReference type="ARBA" id="ARBA00022574"/>
    </source>
</evidence>
<proteinExistence type="inferred from homology"/>
<feature type="compositionally biased region" description="Basic and acidic residues" evidence="11">
    <location>
        <begin position="360"/>
        <end position="395"/>
    </location>
</feature>
<dbReference type="EMBL" id="GIBP01000286">
    <property type="protein sequence ID" value="NDV29255.1"/>
    <property type="molecule type" value="Transcribed_RNA"/>
</dbReference>
<dbReference type="InterPro" id="IPR001680">
    <property type="entry name" value="WD40_rpt"/>
</dbReference>
<dbReference type="SMART" id="SM00320">
    <property type="entry name" value="WD40"/>
    <property type="match status" value="6"/>
</dbReference>
<dbReference type="GO" id="GO:0005634">
    <property type="term" value="C:nucleus"/>
    <property type="evidence" value="ECO:0007669"/>
    <property type="project" value="UniProtKB-SubCell"/>
</dbReference>
<evidence type="ECO:0000256" key="5">
    <source>
        <dbReference type="ARBA" id="ARBA00022853"/>
    </source>
</evidence>
<dbReference type="GO" id="GO:0000417">
    <property type="term" value="C:HIR complex"/>
    <property type="evidence" value="ECO:0007669"/>
    <property type="project" value="TreeGrafter"/>
</dbReference>
<dbReference type="InterPro" id="IPR015943">
    <property type="entry name" value="WD40/YVTN_repeat-like_dom_sf"/>
</dbReference>
<keyword evidence="7 10" id="KW-0804">Transcription</keyword>
<dbReference type="GO" id="GO:0000785">
    <property type="term" value="C:chromatin"/>
    <property type="evidence" value="ECO:0007669"/>
    <property type="project" value="TreeGrafter"/>
</dbReference>
<evidence type="ECO:0000256" key="8">
    <source>
        <dbReference type="ARBA" id="ARBA00023242"/>
    </source>
</evidence>
<feature type="repeat" description="WD" evidence="9">
    <location>
        <begin position="25"/>
        <end position="59"/>
    </location>
</feature>
<dbReference type="AlphaFoldDB" id="A0A6B2KXA8"/>
<evidence type="ECO:0000259" key="13">
    <source>
        <dbReference type="Pfam" id="PF24105"/>
    </source>
</evidence>
<dbReference type="CDD" id="cd00200">
    <property type="entry name" value="WD40"/>
    <property type="match status" value="1"/>
</dbReference>
<accession>A0A6B2KXA8</accession>
<feature type="repeat" description="WD" evidence="9">
    <location>
        <begin position="81"/>
        <end position="122"/>
    </location>
</feature>
<sequence length="979" mass="108336">MEESKRDNIINLEAPPPTGECLATLSCHASPVNCVRWSKNGKYLASCSDDKQVIIWEISPIAQRPPLGHKPNIQNWQPILHFEHSKDVVDLCWDPDSRYVASCSIDNTIIVWDITKDKNHAKVKILTGHKGYVKGVAWDPIGRYIASQADDKSLIIWRWPEGTILTDIIEPFKTSTSNVFFKRLSWSPDGSYLCTACGYKKECHISPVFHRNEWTNNKSFVGHSTPVVCTQWNPIVFRKTDPKENGEKTEEMFCCALASQDGTISIWATGTPRAVVIIKKLFYQSVLDLSWSPDGHNLLMCSGDGTVAICHFPKNLLGEPLSAEELKQKITALYGNMDINNGLLAEDPGVLKMQEDFLRKSDKNQESAGRDKENQEDKEKPEHSEEDSIHDASDKSEEDPDNDEPTRKPPRRRSLISQITTPTGTITQTITHLPGGKKQIIPQFIGGLGTSTSTPESRLEVTQSPSNEPTAKGNQETLPTSTALSATTSAYPVALPSLGTSTTPILIEVSPSTLSSSLPSVNTLSGSLTSMSGSAAGPVIVSRSGAPITLQAVSGNTTTSVTATPVTTVVPSLTSSKPTLAATINRDNLKKRKRAFTETEKPPKKKKKIIDNFVLRAEAGSVSPQEPDKVTKKWIIDCPKLSDNMLREFKIRAMSGLELDKTFTIEIKHDKGVSRIQCMKDNKPHWQDLIQCKVTFTVACKNFFSIGGLNGDIYIYNTVGRRLFPCIMMGPSPIGWLSCDKEGQHLLAINCNGKLNIWNIVEQKHVLKASLEPLLESLTLGFIAADIVHLSTATTVTLITGAQEAFMFDPLLKAWSRLADATFPLSEFSSSLLPTWSLSRGPLLELQSRSSGLKDSSLARALKATRSSEAERYATNVAFIEQQLAASEMMNSVEEWKRWASLYVEHLAKGNFEEKLEHFCDEMLVCCEEEVSTAKDRILGVPKVALLRELLPIISMQANQQRLVTRLHDSLKRIKPNQT</sequence>
<reference evidence="14" key="1">
    <citation type="journal article" date="2020" name="J. Eukaryot. Microbiol.">
        <title>De novo Sequencing, Assembly and Annotation of the Transcriptome for the Free-Living Testate Amoeba Arcella intermedia.</title>
        <authorList>
            <person name="Ribeiro G.M."/>
            <person name="Porfirio-Sousa A.L."/>
            <person name="Maurer-Alcala X.X."/>
            <person name="Katz L.A."/>
            <person name="Lahr D.J.G."/>
        </authorList>
    </citation>
    <scope>NUCLEOTIDE SEQUENCE</scope>
</reference>
<dbReference type="PROSITE" id="PS50294">
    <property type="entry name" value="WD_REPEATS_REGION"/>
    <property type="match status" value="3"/>
</dbReference>
<dbReference type="InterPro" id="IPR055410">
    <property type="entry name" value="Beta-prop_CAF1B_HIR1"/>
</dbReference>
<feature type="domain" description="CAF1B/HIR1 beta-propeller" evidence="13">
    <location>
        <begin position="19"/>
        <end position="315"/>
    </location>
</feature>
<keyword evidence="6 10" id="KW-0805">Transcription regulation</keyword>
<evidence type="ECO:0000256" key="7">
    <source>
        <dbReference type="ARBA" id="ARBA00023163"/>
    </source>
</evidence>
<dbReference type="InterPro" id="IPR019775">
    <property type="entry name" value="WD40_repeat_CS"/>
</dbReference>
<dbReference type="GO" id="GO:0006355">
    <property type="term" value="P:regulation of DNA-templated transcription"/>
    <property type="evidence" value="ECO:0007669"/>
    <property type="project" value="InterPro"/>
</dbReference>
<keyword evidence="5 10" id="KW-0156">Chromatin regulator</keyword>
<evidence type="ECO:0000256" key="1">
    <source>
        <dbReference type="ARBA" id="ARBA00004123"/>
    </source>
</evidence>
<keyword evidence="4 10" id="KW-0677">Repeat</keyword>
<comment type="similarity">
    <text evidence="2 10">Belongs to the WD repeat HIR1 family.</text>
</comment>
<dbReference type="PANTHER" id="PTHR13831">
    <property type="entry name" value="MEMBER OF THE HIR1 FAMILY OF WD-REPEAT PROTEINS"/>
    <property type="match status" value="1"/>
</dbReference>
<protein>
    <recommendedName>
        <fullName evidence="10">Protein HIRA</fullName>
    </recommendedName>
</protein>
<feature type="region of interest" description="Disordered" evidence="11">
    <location>
        <begin position="360"/>
        <end position="478"/>
    </location>
</feature>
<dbReference type="PROSITE" id="PS00678">
    <property type="entry name" value="WD_REPEATS_1"/>
    <property type="match status" value="2"/>
</dbReference>
<evidence type="ECO:0000313" key="14">
    <source>
        <dbReference type="EMBL" id="NDV29255.1"/>
    </source>
</evidence>
<evidence type="ECO:0000259" key="12">
    <source>
        <dbReference type="Pfam" id="PF07569"/>
    </source>
</evidence>
<dbReference type="GO" id="GO:0006338">
    <property type="term" value="P:chromatin remodeling"/>
    <property type="evidence" value="ECO:0007669"/>
    <property type="project" value="InterPro"/>
</dbReference>
<feature type="repeat" description="WD" evidence="9">
    <location>
        <begin position="126"/>
        <end position="157"/>
    </location>
</feature>
<feature type="domain" description="Protein HIRA-like C-terminal" evidence="12">
    <location>
        <begin position="720"/>
        <end position="923"/>
    </location>
</feature>
<evidence type="ECO:0000256" key="10">
    <source>
        <dbReference type="RuleBase" id="RU364014"/>
    </source>
</evidence>
<comment type="subcellular location">
    <subcellularLocation>
        <location evidence="1 10">Nucleus</location>
    </subcellularLocation>
</comment>
<organism evidence="14">
    <name type="scientific">Arcella intermedia</name>
    <dbReference type="NCBI Taxonomy" id="1963864"/>
    <lineage>
        <taxon>Eukaryota</taxon>
        <taxon>Amoebozoa</taxon>
        <taxon>Tubulinea</taxon>
        <taxon>Elardia</taxon>
        <taxon>Arcellinida</taxon>
        <taxon>Sphaerothecina</taxon>
        <taxon>Arcellidae</taxon>
        <taxon>Arcella</taxon>
    </lineage>
</organism>
<dbReference type="Gene3D" id="2.130.10.10">
    <property type="entry name" value="YVTN repeat-like/Quinoprotein amine dehydrogenase"/>
    <property type="match status" value="2"/>
</dbReference>
<keyword evidence="8 10" id="KW-0539">Nucleus</keyword>
<name>A0A6B2KXA8_9EUKA</name>
<keyword evidence="3 9" id="KW-0853">WD repeat</keyword>
<dbReference type="PROSITE" id="PS50082">
    <property type="entry name" value="WD_REPEATS_2"/>
    <property type="match status" value="3"/>
</dbReference>
<dbReference type="GO" id="GO:0006351">
    <property type="term" value="P:DNA-templated transcription"/>
    <property type="evidence" value="ECO:0007669"/>
    <property type="project" value="InterPro"/>
</dbReference>
<dbReference type="InterPro" id="IPR031120">
    <property type="entry name" value="HIR1-like"/>
</dbReference>
<dbReference type="PANTHER" id="PTHR13831:SF0">
    <property type="entry name" value="PROTEIN HIRA"/>
    <property type="match status" value="1"/>
</dbReference>
<dbReference type="Pfam" id="PF07569">
    <property type="entry name" value="Hira"/>
    <property type="match status" value="1"/>
</dbReference>
<dbReference type="Pfam" id="PF24105">
    <property type="entry name" value="Beta-prop_CAF1B_HIR1"/>
    <property type="match status" value="1"/>
</dbReference>
<evidence type="ECO:0000256" key="4">
    <source>
        <dbReference type="ARBA" id="ARBA00022737"/>
    </source>
</evidence>
<evidence type="ECO:0000256" key="9">
    <source>
        <dbReference type="PROSITE-ProRule" id="PRU00221"/>
    </source>
</evidence>
<feature type="compositionally biased region" description="Polar residues" evidence="11">
    <location>
        <begin position="450"/>
        <end position="476"/>
    </location>
</feature>